<sequence length="191" mass="20361">MDKAGEMWRFDGALARVSRMAGMGMLTLRGDLATEAIGGAVSAAVGLAVPQTRRIGFGPQGAVAWMSPDELLLLVPGADRAARQEAMRPPLEGRHHLLADVSDARAVFTVEGPACRDVLAKIMPVDLDPRAFGPGQILRSRAGQVAAAIWMEREERITLLCFRSVAGYMGELLKTSAGESGDPAYFRPEAG</sequence>
<dbReference type="Proteomes" id="UP000199302">
    <property type="component" value="Unassembled WGS sequence"/>
</dbReference>
<gene>
    <name evidence="1" type="ORF">SAMN04515673_101300</name>
</gene>
<dbReference type="AlphaFoldDB" id="A0A1I6CSH1"/>
<dbReference type="InterPro" id="IPR007375">
    <property type="entry name" value="SoxG"/>
</dbReference>
<accession>A0A1I6CSH1</accession>
<name>A0A1I6CSH1_9RHOB</name>
<dbReference type="RefSeq" id="WP_092075884.1">
    <property type="nucleotide sequence ID" value="NZ_FOYI01000001.1"/>
</dbReference>
<dbReference type="Gene3D" id="3.30.70.1520">
    <property type="entry name" value="Heterotetrameric sarcosine oxidase"/>
    <property type="match status" value="1"/>
</dbReference>
<evidence type="ECO:0000313" key="2">
    <source>
        <dbReference type="Proteomes" id="UP000199302"/>
    </source>
</evidence>
<reference evidence="1 2" key="1">
    <citation type="submission" date="2016-10" db="EMBL/GenBank/DDBJ databases">
        <authorList>
            <person name="de Groot N.N."/>
        </authorList>
    </citation>
    <scope>NUCLEOTIDE SEQUENCE [LARGE SCALE GENOMIC DNA]</scope>
    <source>
        <strain evidence="2">KMM 9023,NRIC 0796,JCM 17311,KCTC 23692</strain>
    </source>
</reference>
<evidence type="ECO:0000313" key="1">
    <source>
        <dbReference type="EMBL" id="SFQ96175.1"/>
    </source>
</evidence>
<dbReference type="Pfam" id="PF04268">
    <property type="entry name" value="SoxG"/>
    <property type="match status" value="1"/>
</dbReference>
<dbReference type="Gene3D" id="3.30.1360.120">
    <property type="entry name" value="Probable tRNA modification gtpase trme, domain 1"/>
    <property type="match status" value="1"/>
</dbReference>
<dbReference type="EMBL" id="FOYI01000001">
    <property type="protein sequence ID" value="SFQ96175.1"/>
    <property type="molecule type" value="Genomic_DNA"/>
</dbReference>
<protein>
    <submittedName>
        <fullName evidence="1">Sarcosine oxidase subunit gamma</fullName>
    </submittedName>
</protein>
<dbReference type="InterPro" id="IPR027266">
    <property type="entry name" value="TrmE/GcvT-like"/>
</dbReference>
<proteinExistence type="predicted"/>
<organism evidence="1 2">
    <name type="scientific">Poseidonocella sedimentorum</name>
    <dbReference type="NCBI Taxonomy" id="871652"/>
    <lineage>
        <taxon>Bacteria</taxon>
        <taxon>Pseudomonadati</taxon>
        <taxon>Pseudomonadota</taxon>
        <taxon>Alphaproteobacteria</taxon>
        <taxon>Rhodobacterales</taxon>
        <taxon>Roseobacteraceae</taxon>
        <taxon>Poseidonocella</taxon>
    </lineage>
</organism>
<dbReference type="STRING" id="871652.SAMN04515673_101300"/>
<dbReference type="OrthoDB" id="9814782at2"/>
<dbReference type="SUPFAM" id="SSF103025">
    <property type="entry name" value="Folate-binding domain"/>
    <property type="match status" value="1"/>
</dbReference>
<keyword evidence="2" id="KW-1185">Reference proteome</keyword>